<dbReference type="CDD" id="cd03232">
    <property type="entry name" value="ABCG_PDR_domain2"/>
    <property type="match status" value="1"/>
</dbReference>
<keyword evidence="15" id="KW-1185">Reference proteome</keyword>
<comment type="similarity">
    <text evidence="2">Belongs to the ABC transporter superfamily. ABCG family. PDR (TC 3.A.1.205) subfamily.</text>
</comment>
<evidence type="ECO:0000256" key="1">
    <source>
        <dbReference type="ARBA" id="ARBA00004141"/>
    </source>
</evidence>
<dbReference type="InterPro" id="IPR003593">
    <property type="entry name" value="AAA+_ATPase"/>
</dbReference>
<name>A0A1D6IDG7_MAIZE</name>
<organism evidence="13">
    <name type="scientific">Zea mays</name>
    <name type="common">Maize</name>
    <dbReference type="NCBI Taxonomy" id="4577"/>
    <lineage>
        <taxon>Eukaryota</taxon>
        <taxon>Viridiplantae</taxon>
        <taxon>Streptophyta</taxon>
        <taxon>Embryophyta</taxon>
        <taxon>Tracheophyta</taxon>
        <taxon>Spermatophyta</taxon>
        <taxon>Magnoliopsida</taxon>
        <taxon>Liliopsida</taxon>
        <taxon>Poales</taxon>
        <taxon>Poaceae</taxon>
        <taxon>PACMAD clade</taxon>
        <taxon>Panicoideae</taxon>
        <taxon>Andropogonodae</taxon>
        <taxon>Andropogoneae</taxon>
        <taxon>Tripsacinae</taxon>
        <taxon>Zea</taxon>
    </lineage>
</organism>
<evidence type="ECO:0000259" key="12">
    <source>
        <dbReference type="PROSITE" id="PS50893"/>
    </source>
</evidence>
<protein>
    <submittedName>
        <fullName evidence="13">ABC transporter G family member 34</fullName>
    </submittedName>
</protein>
<dbReference type="GO" id="GO:0005524">
    <property type="term" value="F:ATP binding"/>
    <property type="evidence" value="ECO:0007669"/>
    <property type="project" value="UniProtKB-KW"/>
</dbReference>
<keyword evidence="16" id="KW-1267">Proteomics identification</keyword>
<dbReference type="InterPro" id="IPR043926">
    <property type="entry name" value="ABCG_dom"/>
</dbReference>
<dbReference type="PROSITE" id="PS50893">
    <property type="entry name" value="ABC_TRANSPORTER_2"/>
    <property type="match status" value="1"/>
</dbReference>
<dbReference type="InterPro" id="IPR034003">
    <property type="entry name" value="ABCG_PDR_2"/>
</dbReference>
<evidence type="ECO:0000313" key="15">
    <source>
        <dbReference type="Proteomes" id="UP000007305"/>
    </source>
</evidence>
<evidence type="ECO:0000256" key="10">
    <source>
        <dbReference type="ARBA" id="ARBA00037747"/>
    </source>
</evidence>
<keyword evidence="6" id="KW-0547">Nucleotide-binding</keyword>
<dbReference type="Gramene" id="Zm00001eb322880_T003">
    <property type="protein sequence ID" value="Zm00001eb322880_P003"/>
    <property type="gene ID" value="Zm00001eb322880"/>
</dbReference>
<evidence type="ECO:0000256" key="3">
    <source>
        <dbReference type="ARBA" id="ARBA00022448"/>
    </source>
</evidence>
<evidence type="ECO:0000256" key="6">
    <source>
        <dbReference type="ARBA" id="ARBA00022741"/>
    </source>
</evidence>
<dbReference type="Pfam" id="PF08370">
    <property type="entry name" value="PDR_assoc"/>
    <property type="match status" value="1"/>
</dbReference>
<proteinExistence type="evidence at protein level"/>
<feature type="domain" description="ABC transporter" evidence="12">
    <location>
        <begin position="472"/>
        <end position="711"/>
    </location>
</feature>
<dbReference type="AlphaFoldDB" id="A0A1D6IDG7"/>
<dbReference type="SUPFAM" id="SSF52540">
    <property type="entry name" value="P-loop containing nucleoside triphosphate hydrolases"/>
    <property type="match status" value="1"/>
</dbReference>
<gene>
    <name evidence="14" type="primary">LOC103633239</name>
    <name evidence="13" type="ORF">ZEAMMB73_Zm00001d021647</name>
</gene>
<dbReference type="InterPro" id="IPR003439">
    <property type="entry name" value="ABC_transporter-like_ATP-bd"/>
</dbReference>
<evidence type="ECO:0000256" key="9">
    <source>
        <dbReference type="ARBA" id="ARBA00023136"/>
    </source>
</evidence>
<dbReference type="EnsemblPlants" id="Zm00001eb322880_T003">
    <property type="protein sequence ID" value="Zm00001eb322880_P003"/>
    <property type="gene ID" value="Zm00001eb322880"/>
</dbReference>
<dbReference type="PANTHER" id="PTHR19241">
    <property type="entry name" value="ATP-BINDING CASSETTE TRANSPORTER"/>
    <property type="match status" value="1"/>
</dbReference>
<dbReference type="InterPro" id="IPR027417">
    <property type="entry name" value="P-loop_NTPase"/>
</dbReference>
<dbReference type="SMART" id="SM00382">
    <property type="entry name" value="AAA"/>
    <property type="match status" value="1"/>
</dbReference>
<feature type="transmembrane region" description="Helical" evidence="11">
    <location>
        <begin position="882"/>
        <end position="906"/>
    </location>
</feature>
<reference evidence="13 15" key="1">
    <citation type="submission" date="2015-12" db="EMBL/GenBank/DDBJ databases">
        <title>Update maize B73 reference genome by single molecule sequencing technologies.</title>
        <authorList>
            <consortium name="Maize Genome Sequencing Project"/>
            <person name="Ware D."/>
        </authorList>
    </citation>
    <scope>NUCLEOTIDE SEQUENCE [LARGE SCALE GENOMIC DNA]</scope>
    <source>
        <strain evidence="15">cv. B73</strain>
        <tissue evidence="13">Seedling</tissue>
    </source>
</reference>
<keyword evidence="4 11" id="KW-0812">Transmembrane</keyword>
<feature type="transmembrane region" description="Helical" evidence="11">
    <location>
        <begin position="946"/>
        <end position="968"/>
    </location>
</feature>
<dbReference type="InterPro" id="IPR013525">
    <property type="entry name" value="ABC2_TM"/>
</dbReference>
<comment type="subcellular location">
    <subcellularLocation>
        <location evidence="1">Membrane</location>
        <topology evidence="1">Multi-pass membrane protein</topology>
    </subcellularLocation>
</comment>
<dbReference type="GO" id="GO:0005886">
    <property type="term" value="C:plasma membrane"/>
    <property type="evidence" value="ECO:0007669"/>
    <property type="project" value="UniProtKB-ARBA"/>
</dbReference>
<dbReference type="Gene3D" id="3.40.50.300">
    <property type="entry name" value="P-loop containing nucleotide triphosphate hydrolases"/>
    <property type="match status" value="1"/>
</dbReference>
<evidence type="ECO:0007829" key="16">
    <source>
        <dbReference type="PeptideAtlas" id="A0A1D6IDG7"/>
    </source>
</evidence>
<feature type="transmembrane region" description="Helical" evidence="11">
    <location>
        <begin position="378"/>
        <end position="405"/>
    </location>
</feature>
<reference evidence="14" key="2">
    <citation type="submission" date="2019-07" db="EMBL/GenBank/DDBJ databases">
        <authorList>
            <person name="Seetharam A."/>
            <person name="Woodhouse M."/>
            <person name="Cannon E."/>
        </authorList>
    </citation>
    <scope>NUCLEOTIDE SEQUENCE [LARGE SCALE GENOMIC DNA]</scope>
    <source>
        <strain evidence="14">cv. B73</strain>
    </source>
</reference>
<feature type="transmembrane region" description="Helical" evidence="11">
    <location>
        <begin position="149"/>
        <end position="170"/>
    </location>
</feature>
<feature type="transmembrane region" description="Helical" evidence="11">
    <location>
        <begin position="805"/>
        <end position="826"/>
    </location>
</feature>
<feature type="transmembrane region" description="Helical" evidence="11">
    <location>
        <begin position="1060"/>
        <end position="1081"/>
    </location>
</feature>
<evidence type="ECO:0000256" key="8">
    <source>
        <dbReference type="ARBA" id="ARBA00022989"/>
    </source>
</evidence>
<dbReference type="OrthoDB" id="66620at2759"/>
<keyword evidence="8 11" id="KW-1133">Transmembrane helix</keyword>
<dbReference type="EMBL" id="CM007650">
    <property type="protein sequence ID" value="ONM57824.1"/>
    <property type="molecule type" value="Genomic_DNA"/>
</dbReference>
<keyword evidence="3" id="KW-0813">Transport</keyword>
<comment type="function">
    <text evidence="10">May be a general defense protein.</text>
</comment>
<dbReference type="Pfam" id="PF01061">
    <property type="entry name" value="ABC2_membrane"/>
    <property type="match status" value="2"/>
</dbReference>
<dbReference type="Pfam" id="PF00005">
    <property type="entry name" value="ABC_tran"/>
    <property type="match status" value="1"/>
</dbReference>
<keyword evidence="7" id="KW-0067">ATP-binding</keyword>
<feature type="transmembrane region" description="Helical" evidence="11">
    <location>
        <begin position="838"/>
        <end position="862"/>
    </location>
</feature>
<feature type="transmembrane region" description="Helical" evidence="11">
    <location>
        <begin position="268"/>
        <end position="289"/>
    </location>
</feature>
<reference evidence="14" key="3">
    <citation type="submission" date="2021-05" db="UniProtKB">
        <authorList>
            <consortium name="EnsemblPlants"/>
        </authorList>
    </citation>
    <scope>IDENTIFICATION</scope>
    <source>
        <strain evidence="14">cv. B73</strain>
    </source>
</reference>
<dbReference type="ExpressionAtlas" id="A0A1D6IDG7">
    <property type="expression patterns" value="baseline and differential"/>
</dbReference>
<sequence length="1091" mass="123663">MNYTVMISLLQPPPETYNLFDDIILLSEGYIVYHGPREDILEFFESVGFRCPERKGVADFLQEVTSRKDQQQYWCHNHEDYHYVSVPEFVQHFKTFHVGQKLQKELQVPYDKSKTHPAALTTQKYGLSSWESLKAVLSREWLLMKRNSFLYIFKFFQLFVLAVLTMTVFFRTKMPSGKFSDNGKFMGALATSLITIMFIGITEMNMTIKKLQVFYKQRDYLFFPGWTFGVATIILKIPFSFLDSFMWTTVTYYVMGFAPAAGRFFSQFLAYFLTHQMAVALFRLLGAILKTMVVANTFGMFAMLLIFLFAGILLPRQDIKHWWIWAYWSSPMTYSNNAISVNEFLATRWAMPNNEANIVAPTIGKAILKYKGYFGGQWGYWLSIGAMIGYTILFNILFLCALTFLSPGGSSNTVVSVSDDGDKEKSTDQEMFDVANGTNEAANRRTQTGMVLPFQPLSLSFNHMNYYVDMPAAMKDQGFTESRLQLLSDISGAFRPGVLTALVGVSGAGKTTLMDVLAGRKTSGTIEGDIKLSGYPKKQETFARVSGYCEQTDIHSPNVTVYESLVYSAWLRLSSEVDDNTRKMFVEEVMSLVELDVLRDALVGLPGVSGLSTEQRKRLTIAVELVANPSIIFMDEPTSGLDARAAAIVMRTVRNTVNTGRTVVCTIHQPSIDIFEAFDELLLLKRGGRVIYAGQLGVQSRVLVEYFEAIPGVPKITEGYNPATWMLEVSSPLAEARLDVDFAEIYANSALYRHNQELIKELSIPPPGYQDLSFPTKYAQNFLNQCMANTWKQFRSYWKNPPYNAMRYLMTILYGLVFGSVFWRMGKNVKSEQELQNLLGATYAAVFFLGSANLLSSVPVFSIERTVFYREKAAGMFSPLSYSFAVTVVELVYSIAQGILYTIPLYSMIGYEWKADKFFYFMFFLTCSFLYFSLFGAMLVTCTPSAMLASIVVSFSLTGWNIFAGFLVPRPVGISESPQRYVLLHHSRLPIQFSETVSLLQALPIWWRWFYWCNPVSWTIYGVTASQFGDVGRNVTATGNAGTVVVKEFLEQNLGMKHDFLGYVVLAHFGYILLFVFLFAYGTKALNFQKR</sequence>
<evidence type="ECO:0000256" key="4">
    <source>
        <dbReference type="ARBA" id="ARBA00022692"/>
    </source>
</evidence>
<dbReference type="Proteomes" id="UP000007305">
    <property type="component" value="Chromosome 7"/>
</dbReference>
<evidence type="ECO:0000256" key="7">
    <source>
        <dbReference type="ARBA" id="ARBA00022840"/>
    </source>
</evidence>
<dbReference type="Pfam" id="PF19055">
    <property type="entry name" value="ABC2_membrane_7"/>
    <property type="match status" value="1"/>
</dbReference>
<keyword evidence="5" id="KW-0677">Repeat</keyword>
<feature type="transmembrane region" description="Helical" evidence="11">
    <location>
        <begin position="295"/>
        <end position="314"/>
    </location>
</feature>
<dbReference type="InterPro" id="IPR013581">
    <property type="entry name" value="PDR_assoc"/>
</dbReference>
<evidence type="ECO:0000256" key="5">
    <source>
        <dbReference type="ARBA" id="ARBA00022737"/>
    </source>
</evidence>
<feature type="transmembrane region" description="Helical" evidence="11">
    <location>
        <begin position="918"/>
        <end position="940"/>
    </location>
</feature>
<evidence type="ECO:0000313" key="14">
    <source>
        <dbReference type="EnsemblPlants" id="Zm00001eb322880_P003"/>
    </source>
</evidence>
<evidence type="ECO:0000256" key="11">
    <source>
        <dbReference type="SAM" id="Phobius"/>
    </source>
</evidence>
<keyword evidence="9 11" id="KW-0472">Membrane</keyword>
<dbReference type="FunFam" id="3.40.50.300:FF:000059">
    <property type="entry name" value="ABC transporter G family member 40"/>
    <property type="match status" value="1"/>
</dbReference>
<accession>A0A1D6IDG7</accession>
<dbReference type="GO" id="GO:0140359">
    <property type="term" value="F:ABC-type transporter activity"/>
    <property type="evidence" value="ECO:0007669"/>
    <property type="project" value="InterPro"/>
</dbReference>
<feature type="transmembrane region" description="Helical" evidence="11">
    <location>
        <begin position="185"/>
        <end position="208"/>
    </location>
</feature>
<dbReference type="GO" id="GO:0016887">
    <property type="term" value="F:ATP hydrolysis activity"/>
    <property type="evidence" value="ECO:0007669"/>
    <property type="project" value="InterPro"/>
</dbReference>
<evidence type="ECO:0000313" key="13">
    <source>
        <dbReference type="EMBL" id="ONM57824.1"/>
    </source>
</evidence>
<feature type="transmembrane region" description="Helical" evidence="11">
    <location>
        <begin position="220"/>
        <end position="239"/>
    </location>
</feature>
<evidence type="ECO:0000256" key="2">
    <source>
        <dbReference type="ARBA" id="ARBA00006012"/>
    </source>
</evidence>